<evidence type="ECO:0000313" key="4">
    <source>
        <dbReference type="EMBL" id="MBB6423015.1"/>
    </source>
</evidence>
<gene>
    <name evidence="4" type="ORF">HNR41_000941</name>
    <name evidence="3" type="ORF">JEOCOQ751_00668</name>
</gene>
<dbReference type="AlphaFoldDB" id="A0A6V7R7U2"/>
<keyword evidence="1" id="KW-0175">Coiled coil</keyword>
<accession>A0A6V7R7U2</accession>
<proteinExistence type="predicted"/>
<evidence type="ECO:0000256" key="2">
    <source>
        <dbReference type="SAM" id="MobiDB-lite"/>
    </source>
</evidence>
<evidence type="ECO:0000313" key="3">
    <source>
        <dbReference type="EMBL" id="CAD2073519.1"/>
    </source>
</evidence>
<reference evidence="3 5" key="1">
    <citation type="submission" date="2020-07" db="EMBL/GenBank/DDBJ databases">
        <authorList>
            <person name="Criscuolo A."/>
        </authorList>
    </citation>
    <scope>NUCLEOTIDE SEQUENCE [LARGE SCALE GENOMIC DNA]</scope>
    <source>
        <strain evidence="3">CIP111751</strain>
    </source>
</reference>
<sequence>MENIDQKAKEESIKSLESTYRKLSNAYMSMSEKGSNTTLVEKRRNCSPQKILNERLKRSRLDVQ</sequence>
<organism evidence="3 5">
    <name type="scientific">Jeotgalicoccus coquinae</name>
    <dbReference type="NCBI Taxonomy" id="709509"/>
    <lineage>
        <taxon>Bacteria</taxon>
        <taxon>Bacillati</taxon>
        <taxon>Bacillota</taxon>
        <taxon>Bacilli</taxon>
        <taxon>Bacillales</taxon>
        <taxon>Staphylococcaceae</taxon>
        <taxon>Jeotgalicoccus</taxon>
    </lineage>
</organism>
<dbReference type="EMBL" id="CAJEWA010000005">
    <property type="protein sequence ID" value="CAD2073519.1"/>
    <property type="molecule type" value="Genomic_DNA"/>
</dbReference>
<feature type="compositionally biased region" description="Basic and acidic residues" evidence="2">
    <location>
        <begin position="52"/>
        <end position="64"/>
    </location>
</feature>
<reference evidence="4 6" key="2">
    <citation type="submission" date="2020-08" db="EMBL/GenBank/DDBJ databases">
        <title>Genomic Encyclopedia of Type Strains, Phase IV (KMG-IV): sequencing the most valuable type-strain genomes for metagenomic binning, comparative biology and taxonomic classification.</title>
        <authorList>
            <person name="Goeker M."/>
        </authorList>
    </citation>
    <scope>NUCLEOTIDE SEQUENCE [LARGE SCALE GENOMIC DNA]</scope>
    <source>
        <strain evidence="4 6">DSM 22419</strain>
    </source>
</reference>
<keyword evidence="6" id="KW-1185">Reference proteome</keyword>
<evidence type="ECO:0000313" key="5">
    <source>
        <dbReference type="Proteomes" id="UP000534001"/>
    </source>
</evidence>
<evidence type="ECO:0000313" key="6">
    <source>
        <dbReference type="Proteomes" id="UP000545588"/>
    </source>
</evidence>
<dbReference type="EMBL" id="JACHFF010000001">
    <property type="protein sequence ID" value="MBB6423015.1"/>
    <property type="molecule type" value="Genomic_DNA"/>
</dbReference>
<protein>
    <submittedName>
        <fullName evidence="3">Uncharacterized protein</fullName>
    </submittedName>
</protein>
<dbReference type="Proteomes" id="UP000534001">
    <property type="component" value="Unassembled WGS sequence"/>
</dbReference>
<comment type="caution">
    <text evidence="3">The sequence shown here is derived from an EMBL/GenBank/DDBJ whole genome shotgun (WGS) entry which is preliminary data.</text>
</comment>
<name>A0A6V7R7U2_9STAP</name>
<evidence type="ECO:0000256" key="1">
    <source>
        <dbReference type="SAM" id="Coils"/>
    </source>
</evidence>
<feature type="region of interest" description="Disordered" evidence="2">
    <location>
        <begin position="34"/>
        <end position="64"/>
    </location>
</feature>
<dbReference type="Proteomes" id="UP000545588">
    <property type="component" value="Unassembled WGS sequence"/>
</dbReference>
<feature type="coiled-coil region" evidence="1">
    <location>
        <begin position="6"/>
        <end position="33"/>
    </location>
</feature>